<comment type="caution">
    <text evidence="1">The sequence shown here is derived from an EMBL/GenBank/DDBJ whole genome shotgun (WGS) entry which is preliminary data.</text>
</comment>
<evidence type="ECO:0008006" key="3">
    <source>
        <dbReference type="Google" id="ProtNLM"/>
    </source>
</evidence>
<dbReference type="Proteomes" id="UP000073492">
    <property type="component" value="Unassembled WGS sequence"/>
</dbReference>
<accession>A0A139HF12</accession>
<dbReference type="EMBL" id="LFZO01000666">
    <property type="protein sequence ID" value="KXT01051.1"/>
    <property type="molecule type" value="Genomic_DNA"/>
</dbReference>
<dbReference type="AlphaFoldDB" id="A0A139HF12"/>
<evidence type="ECO:0000313" key="2">
    <source>
        <dbReference type="Proteomes" id="UP000073492"/>
    </source>
</evidence>
<name>A0A139HF12_9PEZI</name>
<protein>
    <recommendedName>
        <fullName evidence="3">SnoaL-like domain-containing protein</fullName>
    </recommendedName>
</protein>
<gene>
    <name evidence="1" type="ORF">AC579_2569</name>
</gene>
<reference evidence="1 2" key="1">
    <citation type="submission" date="2015-07" db="EMBL/GenBank/DDBJ databases">
        <title>Comparative genomics of the Sigatoka disease complex on banana suggests a link between parallel evolutionary changes in Pseudocercospora fijiensis and Pseudocercospora eumusae and increased virulence on the banana host.</title>
        <authorList>
            <person name="Chang T.-C."/>
            <person name="Salvucci A."/>
            <person name="Crous P.W."/>
            <person name="Stergiopoulos I."/>
        </authorList>
    </citation>
    <scope>NUCLEOTIDE SEQUENCE [LARGE SCALE GENOMIC DNA]</scope>
    <source>
        <strain evidence="1 2">CBS 116634</strain>
    </source>
</reference>
<dbReference type="OrthoDB" id="3627777at2759"/>
<organism evidence="1 2">
    <name type="scientific">Pseudocercospora musae</name>
    <dbReference type="NCBI Taxonomy" id="113226"/>
    <lineage>
        <taxon>Eukaryota</taxon>
        <taxon>Fungi</taxon>
        <taxon>Dikarya</taxon>
        <taxon>Ascomycota</taxon>
        <taxon>Pezizomycotina</taxon>
        <taxon>Dothideomycetes</taxon>
        <taxon>Dothideomycetidae</taxon>
        <taxon>Mycosphaerellales</taxon>
        <taxon>Mycosphaerellaceae</taxon>
        <taxon>Pseudocercospora</taxon>
    </lineage>
</organism>
<dbReference type="InterPro" id="IPR032710">
    <property type="entry name" value="NTF2-like_dom_sf"/>
</dbReference>
<sequence>MVTSPPVPVNVESPEPDFKPALPLKDALDGLSAEEQIRGIIESFLFVVNNRIFDRTSLPWTRVVPDFKAGTNIVLPVRNSEELFDMFQTVATACPDYKVTVTHVQILVDEDAGKAKVSWEGESVGLFPGITIPNIGVTEFERKDGRWWVSRSEDIRGQGDYSHVADITCLQAWSPDVD</sequence>
<dbReference type="SUPFAM" id="SSF54427">
    <property type="entry name" value="NTF2-like"/>
    <property type="match status" value="1"/>
</dbReference>
<evidence type="ECO:0000313" key="1">
    <source>
        <dbReference type="EMBL" id="KXT01051.1"/>
    </source>
</evidence>
<proteinExistence type="predicted"/>
<keyword evidence="2" id="KW-1185">Reference proteome</keyword>